<keyword evidence="3" id="KW-1185">Reference proteome</keyword>
<evidence type="ECO:0000313" key="3">
    <source>
        <dbReference type="Proteomes" id="UP000660262"/>
    </source>
</evidence>
<keyword evidence="1" id="KW-0472">Membrane</keyword>
<keyword evidence="1" id="KW-0812">Transmembrane</keyword>
<keyword evidence="1" id="KW-1133">Transmembrane helix</keyword>
<dbReference type="AlphaFoldDB" id="A0A830H689"/>
<dbReference type="Proteomes" id="UP000660262">
    <property type="component" value="Unassembled WGS sequence"/>
</dbReference>
<evidence type="ECO:0000256" key="1">
    <source>
        <dbReference type="SAM" id="Phobius"/>
    </source>
</evidence>
<organism evidence="2 3">
    <name type="scientific">Pycnococcus provasolii</name>
    <dbReference type="NCBI Taxonomy" id="41880"/>
    <lineage>
        <taxon>Eukaryota</taxon>
        <taxon>Viridiplantae</taxon>
        <taxon>Chlorophyta</taxon>
        <taxon>Pseudoscourfieldiophyceae</taxon>
        <taxon>Pseudoscourfieldiales</taxon>
        <taxon>Pycnococcaceae</taxon>
        <taxon>Pycnococcus</taxon>
    </lineage>
</organism>
<name>A0A830H689_9CHLO</name>
<feature type="transmembrane region" description="Helical" evidence="1">
    <location>
        <begin position="61"/>
        <end position="80"/>
    </location>
</feature>
<protein>
    <submittedName>
        <fullName evidence="2">Uncharacterized protein</fullName>
    </submittedName>
</protein>
<reference evidence="2" key="1">
    <citation type="submission" date="2020-10" db="EMBL/GenBank/DDBJ databases">
        <title>Unveiling of a novel bifunctional photoreceptor, Dualchrome1, isolated from a cosmopolitan green alga.</title>
        <authorList>
            <person name="Suzuki S."/>
            <person name="Kawachi M."/>
        </authorList>
    </citation>
    <scope>NUCLEOTIDE SEQUENCE</scope>
    <source>
        <strain evidence="2">NIES 2893</strain>
    </source>
</reference>
<sequence length="205" mass="22125">MSASAPASDFGGDLESSDLPTFTMPCRPFGPASKVLLANGIFIVLLAFLLVISTLVVYKNIYAFEVVVAVLYIAVGGLYVNAALTYGKECHVVGTARTGGAFVVVTNRGQRYSLPLSKIRAVHHVGNTWCWQGGCCDNLFVKLKSCRIYATTFRDNVLVESEAFFKPPSALVSPVNGKELADRVREAVGLETVNLLRQIDESSSV</sequence>
<comment type="caution">
    <text evidence="2">The sequence shown here is derived from an EMBL/GenBank/DDBJ whole genome shotgun (WGS) entry which is preliminary data.</text>
</comment>
<feature type="transmembrane region" description="Helical" evidence="1">
    <location>
        <begin position="35"/>
        <end position="55"/>
    </location>
</feature>
<evidence type="ECO:0000313" key="2">
    <source>
        <dbReference type="EMBL" id="GHP02128.1"/>
    </source>
</evidence>
<dbReference type="EMBL" id="BNJQ01000002">
    <property type="protein sequence ID" value="GHP02128.1"/>
    <property type="molecule type" value="Genomic_DNA"/>
</dbReference>
<proteinExistence type="predicted"/>
<accession>A0A830H689</accession>
<gene>
    <name evidence="2" type="ORF">PPROV_000088400</name>
</gene>